<evidence type="ECO:0000259" key="2">
    <source>
        <dbReference type="PROSITE" id="PS50106"/>
    </source>
</evidence>
<feature type="chain" id="PRO_5011764446" evidence="1">
    <location>
        <begin position="25"/>
        <end position="380"/>
    </location>
</feature>
<dbReference type="SUPFAM" id="SSF50156">
    <property type="entry name" value="PDZ domain-like"/>
    <property type="match status" value="1"/>
</dbReference>
<evidence type="ECO:0000313" key="3">
    <source>
        <dbReference type="EMBL" id="SDK00042.1"/>
    </source>
</evidence>
<dbReference type="STRING" id="376427.SAMN04487954_11055"/>
<dbReference type="EMBL" id="FNES01000010">
    <property type="protein sequence ID" value="SDK00042.1"/>
    <property type="molecule type" value="Genomic_DNA"/>
</dbReference>
<protein>
    <submittedName>
        <fullName evidence="3">Uncharacterized iron-regulated protein</fullName>
    </submittedName>
</protein>
<dbReference type="InterPro" id="IPR007314">
    <property type="entry name" value="Cofac_haem-bd_dom"/>
</dbReference>
<evidence type="ECO:0000256" key="1">
    <source>
        <dbReference type="SAM" id="SignalP"/>
    </source>
</evidence>
<dbReference type="OrthoDB" id="9795827at2"/>
<dbReference type="SUPFAM" id="SSF159501">
    <property type="entry name" value="EreA/ChaN-like"/>
    <property type="match status" value="1"/>
</dbReference>
<dbReference type="CDD" id="cd06779">
    <property type="entry name" value="cpPDZ_Deg_HtrA-like"/>
    <property type="match status" value="1"/>
</dbReference>
<dbReference type="Gene3D" id="2.30.42.10">
    <property type="match status" value="1"/>
</dbReference>
<dbReference type="PROSITE" id="PS50106">
    <property type="entry name" value="PDZ"/>
    <property type="match status" value="1"/>
</dbReference>
<dbReference type="InterPro" id="IPR036034">
    <property type="entry name" value="PDZ_sf"/>
</dbReference>
<dbReference type="CDD" id="cd14727">
    <property type="entry name" value="ChanN-like"/>
    <property type="match status" value="1"/>
</dbReference>
<dbReference type="Proteomes" id="UP000198525">
    <property type="component" value="Unassembled WGS sequence"/>
</dbReference>
<dbReference type="AlphaFoldDB" id="A0A1G8YB11"/>
<feature type="signal peptide" evidence="1">
    <location>
        <begin position="1"/>
        <end position="24"/>
    </location>
</feature>
<reference evidence="3 4" key="1">
    <citation type="submission" date="2016-10" db="EMBL/GenBank/DDBJ databases">
        <authorList>
            <person name="de Groot N.N."/>
        </authorList>
    </citation>
    <scope>NUCLEOTIDE SEQUENCE [LARGE SCALE GENOMIC DNA]</scope>
    <source>
        <strain evidence="3 4">CGMCC 1.6133</strain>
    </source>
</reference>
<accession>A0A1G8YB11</accession>
<feature type="domain" description="PDZ" evidence="2">
    <location>
        <begin position="283"/>
        <end position="340"/>
    </location>
</feature>
<dbReference type="Gene3D" id="3.40.50.11550">
    <property type="match status" value="1"/>
</dbReference>
<evidence type="ECO:0000313" key="4">
    <source>
        <dbReference type="Proteomes" id="UP000198525"/>
    </source>
</evidence>
<dbReference type="Pfam" id="PF04187">
    <property type="entry name" value="Cofac_haem_bdg"/>
    <property type="match status" value="1"/>
</dbReference>
<gene>
    <name evidence="3" type="ORF">SAMN04487954_11055</name>
</gene>
<dbReference type="InterPro" id="IPR001478">
    <property type="entry name" value="PDZ"/>
</dbReference>
<sequence length="380" mass="42059">MSSLVSRAAWLVVLCLAASAPVLADVCPEPGEWQRLDDGSRPTAPELFDELARQDVVMLGEQHDNADHHRWQLHTLAALQARRSELVIGLEMLPREAQPALDAWVAGELDEAEFLARSEWYSAWGYDPDLYWPILHFARLHRIPVKAINITPELRRRLVEETWSAIPLDERHRITVPAPPDEKYRETLARFYAQHPAGDGDDGLARFVTAQLAWDRAMATGLEEASRDGALVVGLMGEGHLRFGHGVPHQLRDLGVETQQALLPWPVREGGCETPPEGLAQAVFAIAETPERASHRMLGVALVPHDDGVEIHRIVEDSVAEAAGLVAGDVILRVAGEPVSRPADVSRHVRRQPPGTLLPLEVRRQGRTQEILARFPPPSG</sequence>
<organism evidence="3 4">
    <name type="scientific">Billgrantia gudaonensis</name>
    <dbReference type="NCBI Taxonomy" id="376427"/>
    <lineage>
        <taxon>Bacteria</taxon>
        <taxon>Pseudomonadati</taxon>
        <taxon>Pseudomonadota</taxon>
        <taxon>Gammaproteobacteria</taxon>
        <taxon>Oceanospirillales</taxon>
        <taxon>Halomonadaceae</taxon>
        <taxon>Billgrantia</taxon>
    </lineage>
</organism>
<dbReference type="SMART" id="SM00228">
    <property type="entry name" value="PDZ"/>
    <property type="match status" value="1"/>
</dbReference>
<name>A0A1G8YB11_9GAMM</name>
<keyword evidence="1" id="KW-0732">Signal</keyword>
<proteinExistence type="predicted"/>
<dbReference type="RefSeq" id="WP_089686697.1">
    <property type="nucleotide sequence ID" value="NZ_FNES01000010.1"/>
</dbReference>
<dbReference type="Pfam" id="PF17820">
    <property type="entry name" value="PDZ_6"/>
    <property type="match status" value="1"/>
</dbReference>
<keyword evidence="4" id="KW-1185">Reference proteome</keyword>
<dbReference type="InterPro" id="IPR041489">
    <property type="entry name" value="PDZ_6"/>
</dbReference>